<proteinExistence type="predicted"/>
<sequence>MSKFHGQESDIHTADFDATESHTLSALPDVPETRTSLLNSEYNSIYSILQGPESPADATASPEAPLPPSTPLCNSAEAAVSDDLLLEKTPIDLQNASLYSSWQSVGSVEGYVPAAPKFVPSPLPENNAGDSPTLALYAMLPELMEVNRPSSILSSDYPSDNDMDMYAPDTDDRFTPSLSMSPMLVSTSFNRAHPLSNLVKTDRDTGSSTEGIDNSSSTVKPDESVVIVKREGYGEYLLLVGALCPVREERSTYKPKVEPSASFVMPRVDVNIPVVSLQDRLRASRPLFPNQPLHIPHDHNQHYSYTQDTAFQLVYDSNSHLHRRHSTTGVSGRNSVIRHSDDYYQTKLKHFNKLIKQLKKSLKFSKLDRLDPLNLTFLFSASLCSELPSAPGSLLKSSLYKIFGPLLDPNIKPTSRHQWLNLSLMLGVSLAGIWLIYKNFSVILFWAPPSPKVDLKDAVDQAAVEFAEKSTTGTTREELRELKRLMGKVMKDYLVGVWLEFKGNISKFVSEF</sequence>
<keyword evidence="3" id="KW-1185">Reference proteome</keyword>
<gene>
    <name evidence="2" type="ORF">BABINDRAFT_163854</name>
</gene>
<evidence type="ECO:0000313" key="2">
    <source>
        <dbReference type="EMBL" id="ODQ77127.1"/>
    </source>
</evidence>
<evidence type="ECO:0000313" key="3">
    <source>
        <dbReference type="Proteomes" id="UP000094336"/>
    </source>
</evidence>
<name>A0A1E3QJG4_9ASCO</name>
<protein>
    <submittedName>
        <fullName evidence="2">Uncharacterized protein</fullName>
    </submittedName>
</protein>
<reference evidence="3" key="1">
    <citation type="submission" date="2016-05" db="EMBL/GenBank/DDBJ databases">
        <title>Comparative genomics of biotechnologically important yeasts.</title>
        <authorList>
            <consortium name="DOE Joint Genome Institute"/>
            <person name="Riley R."/>
            <person name="Haridas S."/>
            <person name="Wolfe K.H."/>
            <person name="Lopes M.R."/>
            <person name="Hittinger C.T."/>
            <person name="Goker M."/>
            <person name="Salamov A."/>
            <person name="Wisecaver J."/>
            <person name="Long T.M."/>
            <person name="Aerts A.L."/>
            <person name="Barry K."/>
            <person name="Choi C."/>
            <person name="Clum A."/>
            <person name="Coughlan A.Y."/>
            <person name="Deshpande S."/>
            <person name="Douglass A.P."/>
            <person name="Hanson S.J."/>
            <person name="Klenk H.-P."/>
            <person name="Labutti K."/>
            <person name="Lapidus A."/>
            <person name="Lindquist E."/>
            <person name="Lipzen A."/>
            <person name="Meier-Kolthoff J.P."/>
            <person name="Ohm R.A."/>
            <person name="Otillar R.P."/>
            <person name="Pangilinan J."/>
            <person name="Peng Y."/>
            <person name="Rokas A."/>
            <person name="Rosa C.A."/>
            <person name="Scheuner C."/>
            <person name="Sibirny A.A."/>
            <person name="Slot J.C."/>
            <person name="Stielow J.B."/>
            <person name="Sun H."/>
            <person name="Kurtzman C.P."/>
            <person name="Blackwell M."/>
            <person name="Grigoriev I.V."/>
            <person name="Jeffries T.W."/>
        </authorList>
    </citation>
    <scope>NUCLEOTIDE SEQUENCE [LARGE SCALE GENOMIC DNA]</scope>
    <source>
        <strain evidence="3">NRRL Y-12698</strain>
    </source>
</reference>
<dbReference type="RefSeq" id="XP_018982455.1">
    <property type="nucleotide sequence ID" value="XM_019130144.1"/>
</dbReference>
<feature type="region of interest" description="Disordered" evidence="1">
    <location>
        <begin position="196"/>
        <end position="220"/>
    </location>
</feature>
<feature type="region of interest" description="Disordered" evidence="1">
    <location>
        <begin position="1"/>
        <end position="31"/>
    </location>
</feature>
<feature type="compositionally biased region" description="Polar residues" evidence="1">
    <location>
        <begin position="206"/>
        <end position="219"/>
    </location>
</feature>
<organism evidence="2 3">
    <name type="scientific">Babjeviella inositovora NRRL Y-12698</name>
    <dbReference type="NCBI Taxonomy" id="984486"/>
    <lineage>
        <taxon>Eukaryota</taxon>
        <taxon>Fungi</taxon>
        <taxon>Dikarya</taxon>
        <taxon>Ascomycota</taxon>
        <taxon>Saccharomycotina</taxon>
        <taxon>Pichiomycetes</taxon>
        <taxon>Serinales incertae sedis</taxon>
        <taxon>Babjeviella</taxon>
    </lineage>
</organism>
<dbReference type="GeneID" id="30147997"/>
<dbReference type="EMBL" id="KV454443">
    <property type="protein sequence ID" value="ODQ77127.1"/>
    <property type="molecule type" value="Genomic_DNA"/>
</dbReference>
<dbReference type="Proteomes" id="UP000094336">
    <property type="component" value="Unassembled WGS sequence"/>
</dbReference>
<dbReference type="AlphaFoldDB" id="A0A1E3QJG4"/>
<evidence type="ECO:0000256" key="1">
    <source>
        <dbReference type="SAM" id="MobiDB-lite"/>
    </source>
</evidence>
<feature type="compositionally biased region" description="Basic and acidic residues" evidence="1">
    <location>
        <begin position="1"/>
        <end position="15"/>
    </location>
</feature>
<accession>A0A1E3QJG4</accession>